<protein>
    <submittedName>
        <fullName evidence="9">MFS transporter</fullName>
    </submittedName>
</protein>
<feature type="transmembrane region" description="Helical" evidence="7">
    <location>
        <begin position="320"/>
        <end position="344"/>
    </location>
</feature>
<proteinExistence type="predicted"/>
<feature type="transmembrane region" description="Helical" evidence="7">
    <location>
        <begin position="356"/>
        <end position="376"/>
    </location>
</feature>
<keyword evidence="10" id="KW-1185">Reference proteome</keyword>
<dbReference type="PANTHER" id="PTHR43266:SF8">
    <property type="entry name" value="MACROLIDE-EFFLUX PROTEIN"/>
    <property type="match status" value="1"/>
</dbReference>
<keyword evidence="5 7" id="KW-1133">Transmembrane helix</keyword>
<dbReference type="SUPFAM" id="SSF103473">
    <property type="entry name" value="MFS general substrate transporter"/>
    <property type="match status" value="1"/>
</dbReference>
<evidence type="ECO:0000256" key="6">
    <source>
        <dbReference type="ARBA" id="ARBA00023136"/>
    </source>
</evidence>
<comment type="caution">
    <text evidence="9">The sequence shown here is derived from an EMBL/GenBank/DDBJ whole genome shotgun (WGS) entry which is preliminary data.</text>
</comment>
<feature type="domain" description="Major facilitator superfamily (MFS) profile" evidence="8">
    <location>
        <begin position="19"/>
        <end position="407"/>
    </location>
</feature>
<dbReference type="InterPro" id="IPR011701">
    <property type="entry name" value="MFS"/>
</dbReference>
<feature type="transmembrane region" description="Helical" evidence="7">
    <location>
        <begin position="54"/>
        <end position="74"/>
    </location>
</feature>
<reference evidence="9 10" key="1">
    <citation type="submission" date="2024-09" db="EMBL/GenBank/DDBJ databases">
        <authorList>
            <person name="Sun Q."/>
            <person name="Mori K."/>
        </authorList>
    </citation>
    <scope>NUCLEOTIDE SEQUENCE [LARGE SCALE GENOMIC DNA]</scope>
    <source>
        <strain evidence="9 10">CCM 4839</strain>
    </source>
</reference>
<evidence type="ECO:0000313" key="10">
    <source>
        <dbReference type="Proteomes" id="UP001589818"/>
    </source>
</evidence>
<feature type="transmembrane region" description="Helical" evidence="7">
    <location>
        <begin position="175"/>
        <end position="194"/>
    </location>
</feature>
<name>A0ABV6JBB5_9BACL</name>
<dbReference type="Gene3D" id="1.20.1250.20">
    <property type="entry name" value="MFS general substrate transporter like domains"/>
    <property type="match status" value="1"/>
</dbReference>
<dbReference type="PROSITE" id="PS50850">
    <property type="entry name" value="MFS"/>
    <property type="match status" value="1"/>
</dbReference>
<dbReference type="CDD" id="cd06173">
    <property type="entry name" value="MFS_MefA_like"/>
    <property type="match status" value="1"/>
</dbReference>
<dbReference type="InterPro" id="IPR020846">
    <property type="entry name" value="MFS_dom"/>
</dbReference>
<sequence length="424" mass="46206">MSSGSAAQGAAGQLLRNRFFQTVMLSNVLLQIGIWVRNFAILMFVTDKTGSDPVAISLISFVEFAPIFIFSFIGGTFADRWRPKRTMIWCDLLSSVSVFVVLLTLIFEAWEAVYFATLVSAILSQFSQPSAMKLFKQHIPENQLQTAMAIFQTLVAILMVGGPALGVTAYHHLGINWSIAVMGIAFLLSALVLVRIPADRLAEKGEAVKRRISQDLKDGFRYVMRSQVLRTLCGTFALAGLAIGIVQTLGLFIVTDRLGKPKEFLQFMLMVNGVAMLLGGVSVMALAKRLTPQKMLALGMLVNTICMISIGFSTNVTLTLILQFINGLFFPVIQVAISTMMLQWSEESYVGRVNGVLSPMFSGMMVTTIATSGLLLKVMPLVTIYSIAGLLMLVGGLLLIPIFKHKAPEHERSGTPAAAGVMTH</sequence>
<feature type="transmembrane region" description="Helical" evidence="7">
    <location>
        <begin position="382"/>
        <end position="403"/>
    </location>
</feature>
<dbReference type="EMBL" id="JBHLVF010000017">
    <property type="protein sequence ID" value="MFC0392185.1"/>
    <property type="molecule type" value="Genomic_DNA"/>
</dbReference>
<evidence type="ECO:0000259" key="8">
    <source>
        <dbReference type="PROSITE" id="PS50850"/>
    </source>
</evidence>
<dbReference type="RefSeq" id="WP_204819300.1">
    <property type="nucleotide sequence ID" value="NZ_JANHOF010000003.1"/>
</dbReference>
<feature type="transmembrane region" description="Helical" evidence="7">
    <location>
        <begin position="147"/>
        <end position="169"/>
    </location>
</feature>
<dbReference type="PANTHER" id="PTHR43266">
    <property type="entry name" value="MACROLIDE-EFFLUX PROTEIN"/>
    <property type="match status" value="1"/>
</dbReference>
<accession>A0ABV6JBB5</accession>
<dbReference type="InterPro" id="IPR036259">
    <property type="entry name" value="MFS_trans_sf"/>
</dbReference>
<evidence type="ECO:0000256" key="2">
    <source>
        <dbReference type="ARBA" id="ARBA00022448"/>
    </source>
</evidence>
<feature type="transmembrane region" description="Helical" evidence="7">
    <location>
        <begin position="23"/>
        <end position="42"/>
    </location>
</feature>
<feature type="transmembrane region" description="Helical" evidence="7">
    <location>
        <begin position="231"/>
        <end position="253"/>
    </location>
</feature>
<feature type="transmembrane region" description="Helical" evidence="7">
    <location>
        <begin position="113"/>
        <end position="135"/>
    </location>
</feature>
<feature type="transmembrane region" description="Helical" evidence="7">
    <location>
        <begin position="296"/>
        <end position="314"/>
    </location>
</feature>
<keyword evidence="6 7" id="KW-0472">Membrane</keyword>
<feature type="transmembrane region" description="Helical" evidence="7">
    <location>
        <begin position="265"/>
        <end position="287"/>
    </location>
</feature>
<gene>
    <name evidence="9" type="ORF">ACFFJ8_12510</name>
</gene>
<organism evidence="9 10">
    <name type="scientific">Paenibacillus mendelii</name>
    <dbReference type="NCBI Taxonomy" id="206163"/>
    <lineage>
        <taxon>Bacteria</taxon>
        <taxon>Bacillati</taxon>
        <taxon>Bacillota</taxon>
        <taxon>Bacilli</taxon>
        <taxon>Bacillales</taxon>
        <taxon>Paenibacillaceae</taxon>
        <taxon>Paenibacillus</taxon>
    </lineage>
</organism>
<evidence type="ECO:0000256" key="7">
    <source>
        <dbReference type="SAM" id="Phobius"/>
    </source>
</evidence>
<dbReference type="Proteomes" id="UP001589818">
    <property type="component" value="Unassembled WGS sequence"/>
</dbReference>
<keyword evidence="2" id="KW-0813">Transport</keyword>
<evidence type="ECO:0000256" key="4">
    <source>
        <dbReference type="ARBA" id="ARBA00022692"/>
    </source>
</evidence>
<dbReference type="Pfam" id="PF07690">
    <property type="entry name" value="MFS_1"/>
    <property type="match status" value="1"/>
</dbReference>
<keyword evidence="3" id="KW-1003">Cell membrane</keyword>
<evidence type="ECO:0000313" key="9">
    <source>
        <dbReference type="EMBL" id="MFC0392185.1"/>
    </source>
</evidence>
<keyword evidence="4 7" id="KW-0812">Transmembrane</keyword>
<evidence type="ECO:0000256" key="1">
    <source>
        <dbReference type="ARBA" id="ARBA00004651"/>
    </source>
</evidence>
<evidence type="ECO:0000256" key="3">
    <source>
        <dbReference type="ARBA" id="ARBA00022475"/>
    </source>
</evidence>
<feature type="transmembrane region" description="Helical" evidence="7">
    <location>
        <begin position="86"/>
        <end position="107"/>
    </location>
</feature>
<evidence type="ECO:0000256" key="5">
    <source>
        <dbReference type="ARBA" id="ARBA00022989"/>
    </source>
</evidence>
<comment type="subcellular location">
    <subcellularLocation>
        <location evidence="1">Cell membrane</location>
        <topology evidence="1">Multi-pass membrane protein</topology>
    </subcellularLocation>
</comment>